<evidence type="ECO:0000256" key="10">
    <source>
        <dbReference type="ARBA" id="ARBA00048351"/>
    </source>
</evidence>
<dbReference type="GO" id="GO:0005524">
    <property type="term" value="F:ATP binding"/>
    <property type="evidence" value="ECO:0007669"/>
    <property type="project" value="UniProtKB-UniRule"/>
</dbReference>
<dbReference type="InterPro" id="IPR008925">
    <property type="entry name" value="aa_tRNA-synth_I_cd-bd_sf"/>
</dbReference>
<dbReference type="EC" id="6.1.1.17" evidence="11"/>
<dbReference type="InterPro" id="IPR000924">
    <property type="entry name" value="Glu/Gln-tRNA-synth"/>
</dbReference>
<dbReference type="InterPro" id="IPR014729">
    <property type="entry name" value="Rossmann-like_a/b/a_fold"/>
</dbReference>
<keyword evidence="7 11" id="KW-0067">ATP-binding</keyword>
<evidence type="ECO:0000256" key="6">
    <source>
        <dbReference type="ARBA" id="ARBA00022741"/>
    </source>
</evidence>
<dbReference type="InterPro" id="IPR001412">
    <property type="entry name" value="aa-tRNA-synth_I_CS"/>
</dbReference>
<dbReference type="GO" id="GO:0005829">
    <property type="term" value="C:cytosol"/>
    <property type="evidence" value="ECO:0007669"/>
    <property type="project" value="TreeGrafter"/>
</dbReference>
<feature type="domain" description="Aminoacyl-tRNA synthetase class I anticodon-binding" evidence="13">
    <location>
        <begin position="346"/>
        <end position="485"/>
    </location>
</feature>
<dbReference type="NCBIfam" id="TIGR00464">
    <property type="entry name" value="gltX_bact"/>
    <property type="match status" value="1"/>
</dbReference>
<keyword evidence="6 11" id="KW-0547">Nucleotide-binding</keyword>
<keyword evidence="8 11" id="KW-0648">Protein biosynthesis</keyword>
<comment type="catalytic activity">
    <reaction evidence="10 11">
        <text>tRNA(Glu) + L-glutamate + ATP = L-glutamyl-tRNA(Glu) + AMP + diphosphate</text>
        <dbReference type="Rhea" id="RHEA:23540"/>
        <dbReference type="Rhea" id="RHEA-COMP:9663"/>
        <dbReference type="Rhea" id="RHEA-COMP:9680"/>
        <dbReference type="ChEBI" id="CHEBI:29985"/>
        <dbReference type="ChEBI" id="CHEBI:30616"/>
        <dbReference type="ChEBI" id="CHEBI:33019"/>
        <dbReference type="ChEBI" id="CHEBI:78442"/>
        <dbReference type="ChEBI" id="CHEBI:78520"/>
        <dbReference type="ChEBI" id="CHEBI:456215"/>
        <dbReference type="EC" id="6.1.1.17"/>
    </reaction>
</comment>
<dbReference type="InterPro" id="IPR004527">
    <property type="entry name" value="Glu-tRNA-ligase_bac/mito"/>
</dbReference>
<evidence type="ECO:0000256" key="4">
    <source>
        <dbReference type="ARBA" id="ARBA00022490"/>
    </source>
</evidence>
<dbReference type="Gene3D" id="3.40.50.620">
    <property type="entry name" value="HUPs"/>
    <property type="match status" value="1"/>
</dbReference>
<evidence type="ECO:0000259" key="13">
    <source>
        <dbReference type="Pfam" id="PF19269"/>
    </source>
</evidence>
<protein>
    <recommendedName>
        <fullName evidence="11">Glutamate--tRNA ligase</fullName>
        <ecNumber evidence="11">6.1.1.17</ecNumber>
    </recommendedName>
    <alternativeName>
        <fullName evidence="11">Glutamyl-tRNA synthetase</fullName>
        <shortName evidence="11">GluRS</shortName>
    </alternativeName>
</protein>
<dbReference type="GO" id="GO:0008270">
    <property type="term" value="F:zinc ion binding"/>
    <property type="evidence" value="ECO:0007669"/>
    <property type="project" value="UniProtKB-UniRule"/>
</dbReference>
<feature type="binding site" evidence="11">
    <location>
        <position position="256"/>
    </location>
    <ligand>
        <name>ATP</name>
        <dbReference type="ChEBI" id="CHEBI:30616"/>
    </ligand>
</feature>
<dbReference type="GO" id="GO:0000049">
    <property type="term" value="F:tRNA binding"/>
    <property type="evidence" value="ECO:0007669"/>
    <property type="project" value="InterPro"/>
</dbReference>
<feature type="domain" description="Glutamyl/glutaminyl-tRNA synthetase class Ib catalytic" evidence="12">
    <location>
        <begin position="5"/>
        <end position="324"/>
    </location>
</feature>
<dbReference type="FunFam" id="1.10.10.350:FF:000002">
    <property type="entry name" value="Glutamate--tRNA ligase"/>
    <property type="match status" value="1"/>
</dbReference>
<dbReference type="CDD" id="cd00808">
    <property type="entry name" value="GluRS_core"/>
    <property type="match status" value="1"/>
</dbReference>
<evidence type="ECO:0000313" key="14">
    <source>
        <dbReference type="EMBL" id="MBP0727034.1"/>
    </source>
</evidence>
<dbReference type="SUPFAM" id="SSF52374">
    <property type="entry name" value="Nucleotidylyl transferase"/>
    <property type="match status" value="1"/>
</dbReference>
<keyword evidence="15" id="KW-1185">Reference proteome</keyword>
<dbReference type="GO" id="GO:0004818">
    <property type="term" value="F:glutamate-tRNA ligase activity"/>
    <property type="evidence" value="ECO:0007669"/>
    <property type="project" value="UniProtKB-UniRule"/>
</dbReference>
<keyword evidence="11" id="KW-0862">Zinc</keyword>
<keyword evidence="11" id="KW-0479">Metal-binding</keyword>
<feature type="binding site" evidence="11">
    <location>
        <position position="108"/>
    </location>
    <ligand>
        <name>Zn(2+)</name>
        <dbReference type="ChEBI" id="CHEBI:29105"/>
    </ligand>
</feature>
<dbReference type="HAMAP" id="MF_00022">
    <property type="entry name" value="Glu_tRNA_synth_type1"/>
    <property type="match status" value="1"/>
</dbReference>
<dbReference type="InterPro" id="IPR045462">
    <property type="entry name" value="aa-tRNA-synth_I_cd-bd"/>
</dbReference>
<comment type="function">
    <text evidence="11">Catalyzes the attachment of glutamate to tRNA(Glu) in a two-step reaction: glutamate is first activated by ATP to form Glu-AMP and then transferred to the acceptor end of tRNA(Glu).</text>
</comment>
<comment type="cofactor">
    <cofactor evidence="11">
        <name>Zn(2+)</name>
        <dbReference type="ChEBI" id="CHEBI:29105"/>
    </cofactor>
    <text evidence="11">Binds 1 zinc ion per subunit.</text>
</comment>
<dbReference type="Proteomes" id="UP000682134">
    <property type="component" value="Unassembled WGS sequence"/>
</dbReference>
<dbReference type="GO" id="GO:0006424">
    <property type="term" value="P:glutamyl-tRNA aminoacylation"/>
    <property type="evidence" value="ECO:0007669"/>
    <property type="project" value="UniProtKB-UniRule"/>
</dbReference>
<evidence type="ECO:0000256" key="7">
    <source>
        <dbReference type="ARBA" id="ARBA00022840"/>
    </source>
</evidence>
<dbReference type="SUPFAM" id="SSF48163">
    <property type="entry name" value="An anticodon-binding domain of class I aminoacyl-tRNA synthetases"/>
    <property type="match status" value="1"/>
</dbReference>
<dbReference type="InterPro" id="IPR033910">
    <property type="entry name" value="GluRS_core"/>
</dbReference>
<dbReference type="Gene3D" id="1.10.10.350">
    <property type="match status" value="1"/>
</dbReference>
<feature type="binding site" evidence="11">
    <location>
        <position position="110"/>
    </location>
    <ligand>
        <name>Zn(2+)</name>
        <dbReference type="ChEBI" id="CHEBI:29105"/>
    </ligand>
</feature>
<evidence type="ECO:0000256" key="5">
    <source>
        <dbReference type="ARBA" id="ARBA00022598"/>
    </source>
</evidence>
<organism evidence="14 15">
    <name type="scientific">Gottfriedia endophytica</name>
    <dbReference type="NCBI Taxonomy" id="2820819"/>
    <lineage>
        <taxon>Bacteria</taxon>
        <taxon>Bacillati</taxon>
        <taxon>Bacillota</taxon>
        <taxon>Bacilli</taxon>
        <taxon>Bacillales</taxon>
        <taxon>Bacillaceae</taxon>
        <taxon>Gottfriedia</taxon>
    </lineage>
</organism>
<evidence type="ECO:0000256" key="1">
    <source>
        <dbReference type="ARBA" id="ARBA00004496"/>
    </source>
</evidence>
<dbReference type="PANTHER" id="PTHR43311:SF2">
    <property type="entry name" value="GLUTAMATE--TRNA LIGASE, MITOCHONDRIAL-RELATED"/>
    <property type="match status" value="1"/>
</dbReference>
<sequence length="486" mass="55369">MSKRVRVRYAPSPTGHLHIGNARTALYVYLFAKHFNGDMVLRIEDTDIERNVEGGEESQARYLHWLGIDWNEGPDKGGEFGPYRQLERLDLYKQYAEQLIENGHAYKCYCTEEELTAEREAQMAAGLPTTRYSGKCRHLTAEQRAEKEAAGAEHTIRFAVPENDTYEWEDIVRGNIKFESKDIGDWVIVKKNGIATYNYAVVIDDALMEISHVLRGEEHISNTPKQMMVYRALGFEAPEFGHMAVIVNENRKKLSKRDESVLQFIEQYQNLGYLPEALFNFIALLGWSPVGEEEIFSKEEFIKIFDPSRLSSAPAMFDKQKLTWINNRYIKELPLEKVVEISLPHLVKAGFVKEERNAEENKWLTDLVSLYQDQMSYGAEIVELSSLFFKDTLTFGEEEQAVINEEQVREVLTALVAELEAAEGFTVDSIKAAIKNVQKATGQKGKKLFMPIRVATTGQCHGPELPNSMTLLGKEKVIARLNQIIG</sequence>
<comment type="subunit">
    <text evidence="3 11">Monomer.</text>
</comment>
<evidence type="ECO:0000256" key="8">
    <source>
        <dbReference type="ARBA" id="ARBA00022917"/>
    </source>
</evidence>
<comment type="caution">
    <text evidence="14">The sequence shown here is derived from an EMBL/GenBank/DDBJ whole genome shotgun (WGS) entry which is preliminary data.</text>
</comment>
<evidence type="ECO:0000313" key="15">
    <source>
        <dbReference type="Proteomes" id="UP000682134"/>
    </source>
</evidence>
<dbReference type="PROSITE" id="PS00178">
    <property type="entry name" value="AA_TRNA_LIGASE_I"/>
    <property type="match status" value="1"/>
</dbReference>
<keyword evidence="5 11" id="KW-0436">Ligase</keyword>
<comment type="similarity">
    <text evidence="2 11">Belongs to the class-I aminoacyl-tRNA synthetase family. Glutamate--tRNA ligase type 1 subfamily.</text>
</comment>
<dbReference type="InterPro" id="IPR020058">
    <property type="entry name" value="Glu/Gln-tRNA-synth_Ib_cat-dom"/>
</dbReference>
<evidence type="ECO:0000256" key="3">
    <source>
        <dbReference type="ARBA" id="ARBA00011245"/>
    </source>
</evidence>
<keyword evidence="9 11" id="KW-0030">Aminoacyl-tRNA synthetase</keyword>
<evidence type="ECO:0000256" key="11">
    <source>
        <dbReference type="HAMAP-Rule" id="MF_00022"/>
    </source>
</evidence>
<dbReference type="PRINTS" id="PR00987">
    <property type="entry name" value="TRNASYNTHGLU"/>
</dbReference>
<name>A0A940NRN5_9BACI</name>
<feature type="short sequence motif" description="'KMSKS' region" evidence="11">
    <location>
        <begin position="253"/>
        <end position="257"/>
    </location>
</feature>
<accession>A0A940NRN5</accession>
<reference evidence="14" key="1">
    <citation type="submission" date="2021-04" db="EMBL/GenBank/DDBJ databases">
        <title>Genome seq and assembly of Bacillus sp.</title>
        <authorList>
            <person name="Chhetri G."/>
        </authorList>
    </citation>
    <scope>NUCLEOTIDE SEQUENCE</scope>
    <source>
        <strain evidence="14">RG28</strain>
    </source>
</reference>
<dbReference type="FunFam" id="3.40.50.620:FF:000007">
    <property type="entry name" value="Glutamate--tRNA ligase"/>
    <property type="match status" value="1"/>
</dbReference>
<dbReference type="Pfam" id="PF00749">
    <property type="entry name" value="tRNA-synt_1c"/>
    <property type="match status" value="1"/>
</dbReference>
<gene>
    <name evidence="11" type="primary">gltX</name>
    <name evidence="14" type="ORF">J5Y03_17895</name>
</gene>
<feature type="binding site" evidence="11">
    <location>
        <position position="138"/>
    </location>
    <ligand>
        <name>Zn(2+)</name>
        <dbReference type="ChEBI" id="CHEBI:29105"/>
    </ligand>
</feature>
<dbReference type="AlphaFoldDB" id="A0A940NRN5"/>
<evidence type="ECO:0000256" key="2">
    <source>
        <dbReference type="ARBA" id="ARBA00007894"/>
    </source>
</evidence>
<feature type="binding site" evidence="11">
    <location>
        <position position="136"/>
    </location>
    <ligand>
        <name>Zn(2+)</name>
        <dbReference type="ChEBI" id="CHEBI:29105"/>
    </ligand>
</feature>
<proteinExistence type="inferred from homology"/>
<feature type="short sequence motif" description="'HIGH' region" evidence="11">
    <location>
        <begin position="11"/>
        <end position="21"/>
    </location>
</feature>
<dbReference type="EMBL" id="JAGIYQ010000018">
    <property type="protein sequence ID" value="MBP0727034.1"/>
    <property type="molecule type" value="Genomic_DNA"/>
</dbReference>
<evidence type="ECO:0000256" key="9">
    <source>
        <dbReference type="ARBA" id="ARBA00023146"/>
    </source>
</evidence>
<dbReference type="PANTHER" id="PTHR43311">
    <property type="entry name" value="GLUTAMATE--TRNA LIGASE"/>
    <property type="match status" value="1"/>
</dbReference>
<dbReference type="Pfam" id="PF19269">
    <property type="entry name" value="Anticodon_2"/>
    <property type="match status" value="1"/>
</dbReference>
<dbReference type="RefSeq" id="WP_209407378.1">
    <property type="nucleotide sequence ID" value="NZ_JAGIYQ010000018.1"/>
</dbReference>
<dbReference type="InterPro" id="IPR049940">
    <property type="entry name" value="GluQ/Sye"/>
</dbReference>
<keyword evidence="4 11" id="KW-0963">Cytoplasm</keyword>
<dbReference type="InterPro" id="IPR020751">
    <property type="entry name" value="aa-tRNA-synth_I_codon-bd_sub2"/>
</dbReference>
<evidence type="ECO:0000259" key="12">
    <source>
        <dbReference type="Pfam" id="PF00749"/>
    </source>
</evidence>
<comment type="subcellular location">
    <subcellularLocation>
        <location evidence="1 11">Cytoplasm</location>
    </subcellularLocation>
</comment>